<feature type="region of interest" description="Disordered" evidence="5">
    <location>
        <begin position="622"/>
        <end position="646"/>
    </location>
</feature>
<feature type="compositionally biased region" description="Low complexity" evidence="5">
    <location>
        <begin position="622"/>
        <end position="644"/>
    </location>
</feature>
<dbReference type="OrthoDB" id="4869113at2759"/>
<dbReference type="Gene3D" id="3.10.350.10">
    <property type="entry name" value="LysM domain"/>
    <property type="match status" value="7"/>
</dbReference>
<keyword evidence="2 6" id="KW-0732">Signal</keyword>
<feature type="domain" description="LysM" evidence="7">
    <location>
        <begin position="808"/>
        <end position="854"/>
    </location>
</feature>
<dbReference type="VEuPathDB" id="FungiDB:CCM_00317"/>
<accession>G3J3D3</accession>
<dbReference type="KEGG" id="cmt:CCM_00317"/>
<sequence length="856" mass="90268">MDTVSFRTLALAALFLSAAESQVFLADPDGTSRSIDAPDTVSSGCKTTFGTSVKCDATLSSIAFDGFEPTSDVLTSVCKDDCLTSLKSLQSSQKDACQTDATTLNGIRYPATYMTDSLLFAYSYICLKDNSNQFCAPQVDQWAAANGSASDGCKDCVLRTFQAELNSPLGYDADLSSYYSSLTSSCGVTSYPVTSPAPYTLPANSTATSSGSPTPSSAACASHYTVKAGDDCDSVSTALSVSTSMLQYQNSIAADCSNFPKPGTDLCVPATCKLYTLQANDTCFGISQAHNGSFSATQVISWNPRVNRDCSNLEVLVGTHLCISAPGDTSPPDPTTIPTTTATPTTVPTDVVDGTNHYCGKFYKVSPGDTCGSVTVMMSISLKDFYFLNPEVNNPNCTNLLLGYSYCVKPVGDIGAYPGYGGIVNPCVNQIPLPASCVETGSVSTVSRWEFPTAAPNRTDPDTLPLAAGTKEGCATYVTYLDGARNGSSVNACYSVASVFGTNITDFVSWNPSLKYDENNPQNCVLTKGFRYCAQVTVASPTSTPATTTTTSPSVTTPTPTQDGMVKNCNKFYKVKSGDGCYNIADSNGVALSDLYSWNPALKGDCSGLFPDYYLCVGVTSSSSGTPTTTPTTTTTPPGTTPSPVQDGMVKNCDKFYKVKSGDGCYDIASSNGIALDDLYSWNPALESDCSGLFPDYYICVGHQSATPTTTPPPSNGTPTPTQDGMVSGCNSFYKVKSGDGCYDIAHDHSIAISDLYSWNPALKGDCSGLFPDYYLCVGRAGTPTTSTPPANATPTPVQDGMVKNCKKFYQVKSGDGCYNLAQSNNIALNDFYSWNPAVKSDCSGLFPNYYVCVGI</sequence>
<dbReference type="InterPro" id="IPR018392">
    <property type="entry name" value="LysM"/>
</dbReference>
<feature type="chain" id="PRO_5003445758" evidence="6">
    <location>
        <begin position="22"/>
        <end position="856"/>
    </location>
</feature>
<keyword evidence="1" id="KW-0147">Chitin-binding</keyword>
<feature type="domain" description="LysM" evidence="7">
    <location>
        <begin position="273"/>
        <end position="323"/>
    </location>
</feature>
<evidence type="ECO:0000256" key="5">
    <source>
        <dbReference type="SAM" id="MobiDB-lite"/>
    </source>
</evidence>
<dbReference type="InParanoid" id="G3J3D3"/>
<dbReference type="OMA" id="LTWNPNI"/>
<feature type="domain" description="LysM" evidence="7">
    <location>
        <begin position="361"/>
        <end position="408"/>
    </location>
</feature>
<feature type="domain" description="LysM" evidence="7">
    <location>
        <begin position="655"/>
        <end position="701"/>
    </location>
</feature>
<keyword evidence="9" id="KW-1185">Reference proteome</keyword>
<evidence type="ECO:0000313" key="9">
    <source>
        <dbReference type="Proteomes" id="UP000001610"/>
    </source>
</evidence>
<dbReference type="PANTHER" id="PTHR34997:SF2">
    <property type="entry name" value="LYSM DOMAIN-CONTAINING PROTEIN-RELATED"/>
    <property type="match status" value="1"/>
</dbReference>
<feature type="signal peptide" evidence="6">
    <location>
        <begin position="1"/>
        <end position="21"/>
    </location>
</feature>
<dbReference type="HOGENOM" id="CLU_010591_5_0_1"/>
<evidence type="ECO:0000256" key="3">
    <source>
        <dbReference type="ARBA" id="ARBA00023026"/>
    </source>
</evidence>
<evidence type="ECO:0000256" key="1">
    <source>
        <dbReference type="ARBA" id="ARBA00022669"/>
    </source>
</evidence>
<feature type="domain" description="LysM" evidence="7">
    <location>
        <begin position="571"/>
        <end position="617"/>
    </location>
</feature>
<keyword evidence="3" id="KW-0843">Virulence</keyword>
<evidence type="ECO:0000259" key="7">
    <source>
        <dbReference type="PROSITE" id="PS51782"/>
    </source>
</evidence>
<gene>
    <name evidence="8" type="ORF">CCM_00317</name>
</gene>
<name>G3J3D3_CORMM</name>
<dbReference type="InterPro" id="IPR052210">
    <property type="entry name" value="LysM1-like"/>
</dbReference>
<dbReference type="Proteomes" id="UP000001610">
    <property type="component" value="Unassembled WGS sequence"/>
</dbReference>
<dbReference type="PANTHER" id="PTHR34997">
    <property type="entry name" value="AM15"/>
    <property type="match status" value="1"/>
</dbReference>
<dbReference type="InterPro" id="IPR036779">
    <property type="entry name" value="LysM_dom_sf"/>
</dbReference>
<dbReference type="GO" id="GO:0008061">
    <property type="term" value="F:chitin binding"/>
    <property type="evidence" value="ECO:0007669"/>
    <property type="project" value="UniProtKB-KW"/>
</dbReference>
<dbReference type="Pfam" id="PF01476">
    <property type="entry name" value="LysM"/>
    <property type="match status" value="6"/>
</dbReference>
<dbReference type="SUPFAM" id="SSF54106">
    <property type="entry name" value="LysM domain"/>
    <property type="match status" value="5"/>
</dbReference>
<evidence type="ECO:0000256" key="6">
    <source>
        <dbReference type="SAM" id="SignalP"/>
    </source>
</evidence>
<evidence type="ECO:0000313" key="8">
    <source>
        <dbReference type="EMBL" id="EGX95663.1"/>
    </source>
</evidence>
<dbReference type="CDD" id="cd00118">
    <property type="entry name" value="LysM"/>
    <property type="match status" value="5"/>
</dbReference>
<dbReference type="SMART" id="SM00257">
    <property type="entry name" value="LysM"/>
    <property type="match status" value="7"/>
</dbReference>
<reference evidence="8 9" key="1">
    <citation type="journal article" date="2011" name="Genome Biol.">
        <title>Genome sequence of the insect pathogenic fungus Cordyceps militaris, a valued traditional Chinese medicine.</title>
        <authorList>
            <person name="Zheng P."/>
            <person name="Xia Y."/>
            <person name="Xiao G."/>
            <person name="Xiong C."/>
            <person name="Hu X."/>
            <person name="Zhang S."/>
            <person name="Zheng H."/>
            <person name="Huang Y."/>
            <person name="Zhou Y."/>
            <person name="Wang S."/>
            <person name="Zhao G.P."/>
            <person name="Liu X."/>
            <person name="St Leger R.J."/>
            <person name="Wang C."/>
        </authorList>
    </citation>
    <scope>NUCLEOTIDE SEQUENCE [LARGE SCALE GENOMIC DNA]</scope>
    <source>
        <strain evidence="8 9">CM01</strain>
    </source>
</reference>
<evidence type="ECO:0000256" key="2">
    <source>
        <dbReference type="ARBA" id="ARBA00022729"/>
    </source>
</evidence>
<feature type="domain" description="LysM" evidence="7">
    <location>
        <begin position="732"/>
        <end position="778"/>
    </location>
</feature>
<dbReference type="GeneID" id="18162352"/>
<protein>
    <submittedName>
        <fullName evidence="8">Peptidoglycan-binding Lysin subgroup</fullName>
    </submittedName>
</protein>
<dbReference type="RefSeq" id="XP_006665540.1">
    <property type="nucleotide sequence ID" value="XM_006665477.1"/>
</dbReference>
<dbReference type="EMBL" id="JH126399">
    <property type="protein sequence ID" value="EGX95663.1"/>
    <property type="molecule type" value="Genomic_DNA"/>
</dbReference>
<dbReference type="PROSITE" id="PS51782">
    <property type="entry name" value="LYSM"/>
    <property type="match status" value="7"/>
</dbReference>
<proteinExistence type="inferred from homology"/>
<dbReference type="AlphaFoldDB" id="G3J3D3"/>
<comment type="similarity">
    <text evidence="4">Belongs to the secreted LysM effector family.</text>
</comment>
<feature type="domain" description="LysM" evidence="7">
    <location>
        <begin position="222"/>
        <end position="268"/>
    </location>
</feature>
<dbReference type="STRING" id="983644.G3J3D3"/>
<dbReference type="eggNOG" id="KOG2806">
    <property type="taxonomic scope" value="Eukaryota"/>
</dbReference>
<evidence type="ECO:0000256" key="4">
    <source>
        <dbReference type="ARBA" id="ARBA00044955"/>
    </source>
</evidence>
<organism evidence="8 9">
    <name type="scientific">Cordyceps militaris (strain CM01)</name>
    <name type="common">Caterpillar fungus</name>
    <dbReference type="NCBI Taxonomy" id="983644"/>
    <lineage>
        <taxon>Eukaryota</taxon>
        <taxon>Fungi</taxon>
        <taxon>Dikarya</taxon>
        <taxon>Ascomycota</taxon>
        <taxon>Pezizomycotina</taxon>
        <taxon>Sordariomycetes</taxon>
        <taxon>Hypocreomycetidae</taxon>
        <taxon>Hypocreales</taxon>
        <taxon>Cordycipitaceae</taxon>
        <taxon>Cordyceps</taxon>
    </lineage>
</organism>